<evidence type="ECO:0008006" key="8">
    <source>
        <dbReference type="Google" id="ProtNLM"/>
    </source>
</evidence>
<reference evidence="6 7" key="1">
    <citation type="journal article" date="2020" name="ISME J.">
        <title>Uncovering the hidden diversity of litter-decomposition mechanisms in mushroom-forming fungi.</title>
        <authorList>
            <person name="Floudas D."/>
            <person name="Bentzer J."/>
            <person name="Ahren D."/>
            <person name="Johansson T."/>
            <person name="Persson P."/>
            <person name="Tunlid A."/>
        </authorList>
    </citation>
    <scope>NUCLEOTIDE SEQUENCE [LARGE SCALE GENOMIC DNA]</scope>
    <source>
        <strain evidence="6 7">CBS 101986</strain>
    </source>
</reference>
<feature type="transmembrane region" description="Helical" evidence="3">
    <location>
        <begin position="746"/>
        <end position="765"/>
    </location>
</feature>
<feature type="region of interest" description="Disordered" evidence="2">
    <location>
        <begin position="234"/>
        <end position="347"/>
    </location>
</feature>
<feature type="compositionally biased region" description="Low complexity" evidence="2">
    <location>
        <begin position="252"/>
        <end position="263"/>
    </location>
</feature>
<evidence type="ECO:0000256" key="2">
    <source>
        <dbReference type="SAM" id="MobiDB-lite"/>
    </source>
</evidence>
<keyword evidence="3" id="KW-0812">Transmembrane</keyword>
<name>A0A8H5BFT0_9AGAR</name>
<accession>A0A8H5BFT0</accession>
<dbReference type="EMBL" id="JAACJJ010000028">
    <property type="protein sequence ID" value="KAF5322096.1"/>
    <property type="molecule type" value="Genomic_DNA"/>
</dbReference>
<dbReference type="InterPro" id="IPR045339">
    <property type="entry name" value="DUF6534"/>
</dbReference>
<protein>
    <recommendedName>
        <fullName evidence="8">Threonine/serine exporter-like N-terminal domain-containing protein</fullName>
    </recommendedName>
</protein>
<proteinExistence type="inferred from homology"/>
<evidence type="ECO:0000256" key="3">
    <source>
        <dbReference type="SAM" id="Phobius"/>
    </source>
</evidence>
<sequence length="893" mass="99220">MEFNDRAWIKVVYAGWEMCVTNYNNPAALGEVSWTIPFTACANALAGFITQIFLGHRHNIVCSLESDRNTRRHATSIKDFAKLDPFVIAWLGSQTAADVMITVSLTWTLSRSRTGFRRTDTIINRIIRGAVQTGLFVSIFALADMFSFLFARNTNLYALWAYPLGRIYTNTLLDTLNARTSLKNVSGSNEYEGSEDVSFRMQNQTRTIATHGNGQSVHIQKEVIQDFPAAVAVSDDQSDRKYPKDPRHVHYSSNAAAAPPSRSLPDEFHTRDLTEERSSGSSPRVRKSDRRYSLSSYEHPYDIRPPDSAYRHDSVNLGNAHPSQPGADMQDSNGAESAAVPPTERRQGILAEVMDWYSKTRSGTHELPSHDPCALKDRVPSGYDSEYESSSSWGRPRLHKADSAFSHGTMDSELLDEDDPRVTGKESTRIDDPDDLEKHTLRQMDYKARRKHIQRIRIQFNISSMHDRHEFLLKLARALMTFGAPSHRIESQLVAAARIIEVEAEFIHLPGIIICSYGDQELGGSETHFVKCGGRLALGSLHKVHLIYRSVVHDDISAKQAAEQLEALLKAPPPYTTLFRCFLAFCLSALICPLAFGGSFVDMWLAGLAAFLLCYLQLCVAQKSALYANVFDPWAQQHSQSNILLYGNFFRWNYRDFARGFGLQIGSDLYLLLDPTMRHHLDELAAKLSTTVSLTGTWMADNGTADDTGVPLNGTWTFTHTVLPKQQDILNGCYRPARFPWYLQPFPIWTSFLIVPLFSLLSSLGNLQPLRSKQLPVMVIISCCSYASNKIANHYIFNRSDVVSAIGAFTVGLLGNVYSRRMGGTAFTSMVTGVLFLVPSGLSQAGGITANGSGIDIGGAMIAVTIGITVGLFMSQALVYTFGTRKNAAVFSF</sequence>
<feature type="region of interest" description="Disordered" evidence="2">
    <location>
        <begin position="362"/>
        <end position="433"/>
    </location>
</feature>
<feature type="transmembrane region" description="Helical" evidence="3">
    <location>
        <begin position="826"/>
        <end position="845"/>
    </location>
</feature>
<dbReference type="Pfam" id="PF20152">
    <property type="entry name" value="DUF6534"/>
    <property type="match status" value="1"/>
</dbReference>
<feature type="compositionally biased region" description="Low complexity" evidence="2">
    <location>
        <begin position="381"/>
        <end position="392"/>
    </location>
</feature>
<dbReference type="Proteomes" id="UP000567179">
    <property type="component" value="Unassembled WGS sequence"/>
</dbReference>
<feature type="compositionally biased region" description="Basic and acidic residues" evidence="2">
    <location>
        <begin position="420"/>
        <end position="433"/>
    </location>
</feature>
<dbReference type="InterPro" id="IPR010619">
    <property type="entry name" value="ThrE-like_N"/>
</dbReference>
<keyword evidence="7" id="KW-1185">Reference proteome</keyword>
<feature type="domain" description="Threonine/serine exporter-like N-terminal" evidence="4">
    <location>
        <begin position="471"/>
        <end position="631"/>
    </location>
</feature>
<dbReference type="AlphaFoldDB" id="A0A8H5BFT0"/>
<feature type="transmembrane region" description="Helical" evidence="3">
    <location>
        <begin position="802"/>
        <end position="819"/>
    </location>
</feature>
<feature type="domain" description="DUF6534" evidence="5">
    <location>
        <begin position="95"/>
        <end position="180"/>
    </location>
</feature>
<dbReference type="OrthoDB" id="413008at2759"/>
<dbReference type="PANTHER" id="PTHR31082:SF4">
    <property type="entry name" value="PHEROMONE-REGULATED MEMBRANE PROTEIN 10"/>
    <property type="match status" value="1"/>
</dbReference>
<dbReference type="Pfam" id="PF06738">
    <property type="entry name" value="ThrE"/>
    <property type="match status" value="1"/>
</dbReference>
<feature type="transmembrane region" description="Helical" evidence="3">
    <location>
        <begin position="857"/>
        <end position="882"/>
    </location>
</feature>
<comment type="similarity">
    <text evidence="1">Belongs to the ThrE exporter (TC 2.A.79) family.</text>
</comment>
<evidence type="ECO:0000259" key="4">
    <source>
        <dbReference type="Pfam" id="PF06738"/>
    </source>
</evidence>
<evidence type="ECO:0000313" key="7">
    <source>
        <dbReference type="Proteomes" id="UP000567179"/>
    </source>
</evidence>
<feature type="compositionally biased region" description="Basic and acidic residues" evidence="2">
    <location>
        <begin position="299"/>
        <end position="314"/>
    </location>
</feature>
<organism evidence="6 7">
    <name type="scientific">Psilocybe cf. subviscida</name>
    <dbReference type="NCBI Taxonomy" id="2480587"/>
    <lineage>
        <taxon>Eukaryota</taxon>
        <taxon>Fungi</taxon>
        <taxon>Dikarya</taxon>
        <taxon>Basidiomycota</taxon>
        <taxon>Agaricomycotina</taxon>
        <taxon>Agaricomycetes</taxon>
        <taxon>Agaricomycetidae</taxon>
        <taxon>Agaricales</taxon>
        <taxon>Agaricineae</taxon>
        <taxon>Strophariaceae</taxon>
        <taxon>Psilocybe</taxon>
    </lineage>
</organism>
<feature type="compositionally biased region" description="Basic and acidic residues" evidence="2">
    <location>
        <begin position="237"/>
        <end position="248"/>
    </location>
</feature>
<dbReference type="InterPro" id="IPR051361">
    <property type="entry name" value="ThrE/Ser_Exporter"/>
</dbReference>
<keyword evidence="3" id="KW-0472">Membrane</keyword>
<dbReference type="GO" id="GO:0022857">
    <property type="term" value="F:transmembrane transporter activity"/>
    <property type="evidence" value="ECO:0007669"/>
    <property type="project" value="InterPro"/>
</dbReference>
<evidence type="ECO:0000259" key="5">
    <source>
        <dbReference type="Pfam" id="PF20152"/>
    </source>
</evidence>
<feature type="transmembrane region" description="Helical" evidence="3">
    <location>
        <begin position="130"/>
        <end position="151"/>
    </location>
</feature>
<feature type="transmembrane region" description="Helical" evidence="3">
    <location>
        <begin position="87"/>
        <end position="109"/>
    </location>
</feature>
<gene>
    <name evidence="6" type="ORF">D9619_000812</name>
</gene>
<keyword evidence="3" id="KW-1133">Transmembrane helix</keyword>
<evidence type="ECO:0000313" key="6">
    <source>
        <dbReference type="EMBL" id="KAF5322096.1"/>
    </source>
</evidence>
<evidence type="ECO:0000256" key="1">
    <source>
        <dbReference type="ARBA" id="ARBA00034125"/>
    </source>
</evidence>
<feature type="compositionally biased region" description="Basic and acidic residues" evidence="2">
    <location>
        <begin position="264"/>
        <end position="278"/>
    </location>
</feature>
<comment type="caution">
    <text evidence="6">The sequence shown here is derived from an EMBL/GenBank/DDBJ whole genome shotgun (WGS) entry which is preliminary data.</text>
</comment>
<dbReference type="PANTHER" id="PTHR31082">
    <property type="entry name" value="PHEROMONE-REGULATED MEMBRANE PROTEIN 10"/>
    <property type="match status" value="1"/>
</dbReference>
<feature type="transmembrane region" description="Helical" evidence="3">
    <location>
        <begin position="603"/>
        <end position="625"/>
    </location>
</feature>
<feature type="compositionally biased region" description="Basic and acidic residues" evidence="2">
    <location>
        <begin position="363"/>
        <end position="379"/>
    </location>
</feature>